<evidence type="ECO:0000259" key="7">
    <source>
        <dbReference type="Pfam" id="PF06271"/>
    </source>
</evidence>
<sequence>MASLFTKRIAAYLADFFVVSAFMWIVSFVLYLLANPYSMNSLYSYFPYVVPVLIMVYFVVCEKYKGATVGKALLYLQVRSNNGEYVSWQQAIVRNLTKIYWFPIIFDWAIGKILGKNDRILNSITKTRVFDELR</sequence>
<dbReference type="InterPro" id="IPR051791">
    <property type="entry name" value="Pra-immunoreactive"/>
</dbReference>
<keyword evidence="2" id="KW-1003">Cell membrane</keyword>
<accession>A0A2H4U6Y3</accession>
<dbReference type="OMA" id="KIYWFPI"/>
<evidence type="ECO:0000256" key="1">
    <source>
        <dbReference type="ARBA" id="ARBA00004651"/>
    </source>
</evidence>
<dbReference type="AlphaFoldDB" id="A0A2H4U6Y3"/>
<comment type="subcellular location">
    <subcellularLocation>
        <location evidence="1">Cell membrane</location>
        <topology evidence="1">Multi-pass membrane protein</topology>
    </subcellularLocation>
</comment>
<dbReference type="PANTHER" id="PTHR36115:SF4">
    <property type="entry name" value="MEMBRANE PROTEIN"/>
    <property type="match status" value="1"/>
</dbReference>
<proteinExistence type="predicted"/>
<dbReference type="RefSeq" id="WP_004033380.1">
    <property type="nucleotide sequence ID" value="NZ_CAABOX010000001.1"/>
</dbReference>
<dbReference type="PANTHER" id="PTHR36115">
    <property type="entry name" value="PROLINE-RICH ANTIGEN HOMOLOG-RELATED"/>
    <property type="match status" value="1"/>
</dbReference>
<evidence type="ECO:0000256" key="6">
    <source>
        <dbReference type="SAM" id="Phobius"/>
    </source>
</evidence>
<name>A0A2H4U6Y3_METSM</name>
<dbReference type="InterPro" id="IPR010432">
    <property type="entry name" value="RDD"/>
</dbReference>
<evidence type="ECO:0000256" key="5">
    <source>
        <dbReference type="ARBA" id="ARBA00023136"/>
    </source>
</evidence>
<dbReference type="Pfam" id="PF06271">
    <property type="entry name" value="RDD"/>
    <property type="match status" value="1"/>
</dbReference>
<feature type="transmembrane region" description="Helical" evidence="6">
    <location>
        <begin position="12"/>
        <end position="33"/>
    </location>
</feature>
<reference evidence="8 9" key="1">
    <citation type="submission" date="2016-10" db="EMBL/GenBank/DDBJ databases">
        <authorList>
            <person name="Varghese N."/>
        </authorList>
    </citation>
    <scope>NUCLEOTIDE SEQUENCE [LARGE SCALE GENOMIC DNA]</scope>
    <source>
        <strain evidence="8 9">KB11</strain>
    </source>
</reference>
<evidence type="ECO:0000256" key="3">
    <source>
        <dbReference type="ARBA" id="ARBA00022692"/>
    </source>
</evidence>
<dbReference type="GO" id="GO:0005886">
    <property type="term" value="C:plasma membrane"/>
    <property type="evidence" value="ECO:0007669"/>
    <property type="project" value="UniProtKB-SubCell"/>
</dbReference>
<evidence type="ECO:0000256" key="2">
    <source>
        <dbReference type="ARBA" id="ARBA00022475"/>
    </source>
</evidence>
<dbReference type="GeneID" id="78818140"/>
<protein>
    <submittedName>
        <fullName evidence="8">RDD family protein</fullName>
    </submittedName>
</protein>
<keyword evidence="3 6" id="KW-0812">Transmembrane</keyword>
<evidence type="ECO:0000313" key="9">
    <source>
        <dbReference type="Proteomes" id="UP000232133"/>
    </source>
</evidence>
<evidence type="ECO:0000256" key="4">
    <source>
        <dbReference type="ARBA" id="ARBA00022989"/>
    </source>
</evidence>
<gene>
    <name evidence="8" type="ORF">BK798_05280</name>
</gene>
<dbReference type="EMBL" id="CP017803">
    <property type="protein sequence ID" value="ATZ59870.1"/>
    <property type="molecule type" value="Genomic_DNA"/>
</dbReference>
<feature type="transmembrane region" description="Helical" evidence="6">
    <location>
        <begin position="45"/>
        <end position="61"/>
    </location>
</feature>
<organism evidence="8 9">
    <name type="scientific">Methanobrevibacter smithii</name>
    <dbReference type="NCBI Taxonomy" id="2173"/>
    <lineage>
        <taxon>Archaea</taxon>
        <taxon>Methanobacteriati</taxon>
        <taxon>Methanobacteriota</taxon>
        <taxon>Methanomada group</taxon>
        <taxon>Methanobacteria</taxon>
        <taxon>Methanobacteriales</taxon>
        <taxon>Methanobacteriaceae</taxon>
        <taxon>Methanobrevibacter</taxon>
    </lineage>
</organism>
<keyword evidence="4 6" id="KW-1133">Transmembrane helix</keyword>
<feature type="domain" description="RDD" evidence="7">
    <location>
        <begin position="5"/>
        <end position="104"/>
    </location>
</feature>
<evidence type="ECO:0000313" key="8">
    <source>
        <dbReference type="EMBL" id="ATZ59870.1"/>
    </source>
</evidence>
<keyword evidence="5 6" id="KW-0472">Membrane</keyword>
<dbReference type="Proteomes" id="UP000232133">
    <property type="component" value="Chromosome"/>
</dbReference>